<sequence length="132" mass="15309">MNSGIRFVKRQLLKSKTYNLRYKNNACFSTCKSAYSNTNQSMQDNFTECKFTQCMIKSHRLVYFSLFLNKESVSTNFVFQFFYLLLLSYPWDCFHGITLNLTDIQTSGFCSVAANAKLILRGIQVLIHPNNL</sequence>
<evidence type="ECO:0000313" key="1">
    <source>
        <dbReference type="EMBL" id="KAF6385011.1"/>
    </source>
</evidence>
<reference evidence="1 2" key="1">
    <citation type="journal article" date="2020" name="Nature">
        <title>Six reference-quality genomes reveal evolution of bat adaptations.</title>
        <authorList>
            <person name="Jebb D."/>
            <person name="Huang Z."/>
            <person name="Pippel M."/>
            <person name="Hughes G.M."/>
            <person name="Lavrichenko K."/>
            <person name="Devanna P."/>
            <person name="Winkler S."/>
            <person name="Jermiin L.S."/>
            <person name="Skirmuntt E.C."/>
            <person name="Katzourakis A."/>
            <person name="Burkitt-Gray L."/>
            <person name="Ray D.A."/>
            <person name="Sullivan K.A.M."/>
            <person name="Roscito J.G."/>
            <person name="Kirilenko B.M."/>
            <person name="Davalos L.M."/>
            <person name="Corthals A.P."/>
            <person name="Power M.L."/>
            <person name="Jones G."/>
            <person name="Ransome R.D."/>
            <person name="Dechmann D.K.N."/>
            <person name="Locatelli A.G."/>
            <person name="Puechmaille S.J."/>
            <person name="Fedrigo O."/>
            <person name="Jarvis E.D."/>
            <person name="Hiller M."/>
            <person name="Vernes S.C."/>
            <person name="Myers E.W."/>
            <person name="Teeling E.C."/>
        </authorList>
    </citation>
    <scope>NUCLEOTIDE SEQUENCE [LARGE SCALE GENOMIC DNA]</scope>
    <source>
        <strain evidence="1">MRhiFer1</strain>
        <tissue evidence="1">Lung</tissue>
    </source>
</reference>
<gene>
    <name evidence="1" type="ORF">mRhiFer1_008850</name>
</gene>
<proteinExistence type="predicted"/>
<comment type="caution">
    <text evidence="1">The sequence shown here is derived from an EMBL/GenBank/DDBJ whole genome shotgun (WGS) entry which is preliminary data.</text>
</comment>
<dbReference type="Proteomes" id="UP000585614">
    <property type="component" value="Unassembled WGS sequence"/>
</dbReference>
<name>A0A7J8AF63_RHIFE</name>
<dbReference type="AlphaFoldDB" id="A0A7J8AF63"/>
<evidence type="ECO:0000313" key="2">
    <source>
        <dbReference type="Proteomes" id="UP000585614"/>
    </source>
</evidence>
<organism evidence="1 2">
    <name type="scientific">Rhinolophus ferrumequinum</name>
    <name type="common">Greater horseshoe bat</name>
    <dbReference type="NCBI Taxonomy" id="59479"/>
    <lineage>
        <taxon>Eukaryota</taxon>
        <taxon>Metazoa</taxon>
        <taxon>Chordata</taxon>
        <taxon>Craniata</taxon>
        <taxon>Vertebrata</taxon>
        <taxon>Euteleostomi</taxon>
        <taxon>Mammalia</taxon>
        <taxon>Eutheria</taxon>
        <taxon>Laurasiatheria</taxon>
        <taxon>Chiroptera</taxon>
        <taxon>Yinpterochiroptera</taxon>
        <taxon>Rhinolophoidea</taxon>
        <taxon>Rhinolophidae</taxon>
        <taxon>Rhinolophinae</taxon>
        <taxon>Rhinolophus</taxon>
    </lineage>
</organism>
<dbReference type="EMBL" id="JACAGC010000002">
    <property type="protein sequence ID" value="KAF6385011.1"/>
    <property type="molecule type" value="Genomic_DNA"/>
</dbReference>
<accession>A0A7J8AF63</accession>
<protein>
    <submittedName>
        <fullName evidence="1">Uncharacterized protein</fullName>
    </submittedName>
</protein>